<accession>A0ABQ2X615</accession>
<evidence type="ECO:0000256" key="1">
    <source>
        <dbReference type="SAM" id="MobiDB-lite"/>
    </source>
</evidence>
<proteinExistence type="predicted"/>
<protein>
    <submittedName>
        <fullName evidence="2">Uncharacterized protein</fullName>
    </submittedName>
</protein>
<dbReference type="Gene3D" id="3.40.630.30">
    <property type="match status" value="1"/>
</dbReference>
<comment type="caution">
    <text evidence="2">The sequence shown here is derived from an EMBL/GenBank/DDBJ whole genome shotgun (WGS) entry which is preliminary data.</text>
</comment>
<reference evidence="3" key="1">
    <citation type="journal article" date="2019" name="Int. J. Syst. Evol. Microbiol.">
        <title>The Global Catalogue of Microorganisms (GCM) 10K type strain sequencing project: providing services to taxonomists for standard genome sequencing and annotation.</title>
        <authorList>
            <consortium name="The Broad Institute Genomics Platform"/>
            <consortium name="The Broad Institute Genome Sequencing Center for Infectious Disease"/>
            <person name="Wu L."/>
            <person name="Ma J."/>
        </authorList>
    </citation>
    <scope>NUCLEOTIDE SEQUENCE [LARGE SCALE GENOMIC DNA]</scope>
    <source>
        <strain evidence="3">JCM 4866</strain>
    </source>
</reference>
<name>A0ABQ2X615_9ACTN</name>
<gene>
    <name evidence="2" type="ORF">GCM10010383_34270</name>
</gene>
<dbReference type="Proteomes" id="UP000617743">
    <property type="component" value="Unassembled WGS sequence"/>
</dbReference>
<feature type="region of interest" description="Disordered" evidence="1">
    <location>
        <begin position="42"/>
        <end position="66"/>
    </location>
</feature>
<organism evidence="2 3">
    <name type="scientific">Streptomyces lomondensis</name>
    <dbReference type="NCBI Taxonomy" id="68229"/>
    <lineage>
        <taxon>Bacteria</taxon>
        <taxon>Bacillati</taxon>
        <taxon>Actinomycetota</taxon>
        <taxon>Actinomycetes</taxon>
        <taxon>Kitasatosporales</taxon>
        <taxon>Streptomycetaceae</taxon>
        <taxon>Streptomyces</taxon>
    </lineage>
</organism>
<evidence type="ECO:0000313" key="3">
    <source>
        <dbReference type="Proteomes" id="UP000617743"/>
    </source>
</evidence>
<evidence type="ECO:0000313" key="2">
    <source>
        <dbReference type="EMBL" id="GGX01347.1"/>
    </source>
</evidence>
<keyword evidence="3" id="KW-1185">Reference proteome</keyword>
<dbReference type="EMBL" id="BMWC01000004">
    <property type="protein sequence ID" value="GGX01347.1"/>
    <property type="molecule type" value="Genomic_DNA"/>
</dbReference>
<sequence length="66" mass="6919">MDIQVQTLSPTMPCEWMSAARLRRTQQRGGAVRFVRDPQGGCAGGASCSPPAEDTAELSGVGTRPA</sequence>